<dbReference type="Pfam" id="PF13649">
    <property type="entry name" value="Methyltransf_25"/>
    <property type="match status" value="1"/>
</dbReference>
<comment type="caution">
    <text evidence="3">The sequence shown here is derived from an EMBL/GenBank/DDBJ whole genome shotgun (WGS) entry which is preliminary data.</text>
</comment>
<dbReference type="PANTHER" id="PTHR43591:SF24">
    <property type="entry name" value="2-METHOXY-6-POLYPRENYL-1,4-BENZOQUINOL METHYLASE, MITOCHONDRIAL"/>
    <property type="match status" value="1"/>
</dbReference>
<dbReference type="AlphaFoldDB" id="A0A9P6Y692"/>
<feature type="region of interest" description="Disordered" evidence="1">
    <location>
        <begin position="1"/>
        <end position="36"/>
    </location>
</feature>
<feature type="domain" description="Methyltransferase" evidence="2">
    <location>
        <begin position="84"/>
        <end position="175"/>
    </location>
</feature>
<evidence type="ECO:0000313" key="3">
    <source>
        <dbReference type="EMBL" id="KAG1539734.1"/>
    </source>
</evidence>
<dbReference type="GO" id="GO:0008168">
    <property type="term" value="F:methyltransferase activity"/>
    <property type="evidence" value="ECO:0007669"/>
    <property type="project" value="TreeGrafter"/>
</dbReference>
<dbReference type="OrthoDB" id="2013972at2759"/>
<evidence type="ECO:0000313" key="4">
    <source>
        <dbReference type="Proteomes" id="UP000717996"/>
    </source>
</evidence>
<dbReference type="Gene3D" id="3.40.50.150">
    <property type="entry name" value="Vaccinia Virus protein VP39"/>
    <property type="match status" value="1"/>
</dbReference>
<dbReference type="EMBL" id="JAANIT010001556">
    <property type="protein sequence ID" value="KAG1539734.1"/>
    <property type="molecule type" value="Genomic_DNA"/>
</dbReference>
<dbReference type="PANTHER" id="PTHR43591">
    <property type="entry name" value="METHYLTRANSFERASE"/>
    <property type="match status" value="1"/>
</dbReference>
<name>A0A9P6Y692_RHIOR</name>
<evidence type="ECO:0000259" key="2">
    <source>
        <dbReference type="Pfam" id="PF13649"/>
    </source>
</evidence>
<reference evidence="3" key="1">
    <citation type="journal article" date="2020" name="Microb. Genom.">
        <title>Genetic diversity of clinical and environmental Mucorales isolates obtained from an investigation of mucormycosis cases among solid organ transplant recipients.</title>
        <authorList>
            <person name="Nguyen M.H."/>
            <person name="Kaul D."/>
            <person name="Muto C."/>
            <person name="Cheng S.J."/>
            <person name="Richter R.A."/>
            <person name="Bruno V.M."/>
            <person name="Liu G."/>
            <person name="Beyhan S."/>
            <person name="Sundermann A.J."/>
            <person name="Mounaud S."/>
            <person name="Pasculle A.W."/>
            <person name="Nierman W.C."/>
            <person name="Driscoll E."/>
            <person name="Cumbie R."/>
            <person name="Clancy C.J."/>
            <person name="Dupont C.L."/>
        </authorList>
    </citation>
    <scope>NUCLEOTIDE SEQUENCE</scope>
    <source>
        <strain evidence="3">GL16</strain>
    </source>
</reference>
<dbReference type="InterPro" id="IPR029063">
    <property type="entry name" value="SAM-dependent_MTases_sf"/>
</dbReference>
<gene>
    <name evidence="3" type="ORF">G6F51_008954</name>
</gene>
<dbReference type="Proteomes" id="UP000717996">
    <property type="component" value="Unassembled WGS sequence"/>
</dbReference>
<organism evidence="3 4">
    <name type="scientific">Rhizopus oryzae</name>
    <name type="common">Mucormycosis agent</name>
    <name type="synonym">Rhizopus arrhizus var. delemar</name>
    <dbReference type="NCBI Taxonomy" id="64495"/>
    <lineage>
        <taxon>Eukaryota</taxon>
        <taxon>Fungi</taxon>
        <taxon>Fungi incertae sedis</taxon>
        <taxon>Mucoromycota</taxon>
        <taxon>Mucoromycotina</taxon>
        <taxon>Mucoromycetes</taxon>
        <taxon>Mucorales</taxon>
        <taxon>Mucorineae</taxon>
        <taxon>Rhizopodaceae</taxon>
        <taxon>Rhizopus</taxon>
    </lineage>
</organism>
<dbReference type="CDD" id="cd02440">
    <property type="entry name" value="AdoMet_MTases"/>
    <property type="match status" value="1"/>
</dbReference>
<proteinExistence type="predicted"/>
<dbReference type="InterPro" id="IPR041698">
    <property type="entry name" value="Methyltransf_25"/>
</dbReference>
<feature type="compositionally biased region" description="Polar residues" evidence="1">
    <location>
        <begin position="20"/>
        <end position="36"/>
    </location>
</feature>
<sequence>MGTKISIPQGVMKPRKRNSVTKNSSKGDSIQQNLNINDTRTSTTSLDPSLLCFNNHFALKALFEKNTLPVINENIDFELSTTRVLDIGCGPGSWVMDMATEHSHTQFIGVDKLPLFPQDIRPANVTFKEADVLAGLPFEDNSFDLIQMRLFLVTFNRTQYIESLNEIYRLLKPGGFVQLVEPQLMDQGDDFIKEYTSKLKIIMEYNDYDSEVSDHLSILLDKTRFITKESLRKGVPLENHPLSKEFQYIVHSSVVSCKPFLMEVHGLQTDEEFEEMKTRYMESRKKTESVFTVAVGQKPF</sequence>
<dbReference type="SUPFAM" id="SSF53335">
    <property type="entry name" value="S-adenosyl-L-methionine-dependent methyltransferases"/>
    <property type="match status" value="1"/>
</dbReference>
<accession>A0A9P6Y692</accession>
<protein>
    <recommendedName>
        <fullName evidence="2">Methyltransferase domain-containing protein</fullName>
    </recommendedName>
</protein>
<evidence type="ECO:0000256" key="1">
    <source>
        <dbReference type="SAM" id="MobiDB-lite"/>
    </source>
</evidence>